<feature type="domain" description="G" evidence="4">
    <location>
        <begin position="147"/>
        <end position="211"/>
    </location>
</feature>
<keyword evidence="2 3" id="KW-0342">GTP-binding</keyword>
<evidence type="ECO:0000256" key="2">
    <source>
        <dbReference type="ARBA" id="ARBA00023134"/>
    </source>
</evidence>
<dbReference type="InterPro" id="IPR023179">
    <property type="entry name" value="GTP-bd_ortho_bundle_sf"/>
</dbReference>
<dbReference type="Proteomes" id="UP001302274">
    <property type="component" value="Unassembled WGS sequence"/>
</dbReference>
<dbReference type="InterPro" id="IPR019991">
    <property type="entry name" value="GTP-bd_ribosome_bgen"/>
</dbReference>
<evidence type="ECO:0000256" key="1">
    <source>
        <dbReference type="ARBA" id="ARBA00022741"/>
    </source>
</evidence>
<keyword evidence="1 3" id="KW-0547">Nucleotide-binding</keyword>
<dbReference type="InterPro" id="IPR027417">
    <property type="entry name" value="P-loop_NTPase"/>
</dbReference>
<dbReference type="PIRSF" id="PIRSF006230">
    <property type="entry name" value="MG442"/>
    <property type="match status" value="1"/>
</dbReference>
<dbReference type="Gene3D" id="3.40.50.300">
    <property type="entry name" value="P-loop containing nucleotide triphosphate hydrolases"/>
    <property type="match status" value="1"/>
</dbReference>
<dbReference type="Gene3D" id="1.10.1580.10">
    <property type="match status" value="1"/>
</dbReference>
<name>A0ABU5VY99_9BACT</name>
<dbReference type="PANTHER" id="PTHR45782:SF4">
    <property type="entry name" value="MITOCHONDRIAL RIBOSOME-ASSOCIATED GTPASE 1"/>
    <property type="match status" value="1"/>
</dbReference>
<reference evidence="5 6" key="1">
    <citation type="submission" date="2023-11" db="EMBL/GenBank/DDBJ databases">
        <title>A Novel Polar Bacteriovorax (B. antarcticus) Isolated from the Biocrust in Antarctica.</title>
        <authorList>
            <person name="Mun W."/>
            <person name="Choi S.Y."/>
            <person name="Mitchell R.J."/>
        </authorList>
    </citation>
    <scope>NUCLEOTIDE SEQUENCE [LARGE SCALE GENOMIC DNA]</scope>
    <source>
        <strain evidence="5 6">PP10</strain>
    </source>
</reference>
<dbReference type="EMBL" id="JAYGJQ010000002">
    <property type="protein sequence ID" value="MEA9357338.1"/>
    <property type="molecule type" value="Genomic_DNA"/>
</dbReference>
<evidence type="ECO:0000256" key="3">
    <source>
        <dbReference type="PIRNR" id="PIRNR006230"/>
    </source>
</evidence>
<comment type="caution">
    <text evidence="5">The sequence shown here is derived from an EMBL/GenBank/DDBJ whole genome shotgun (WGS) entry which is preliminary data.</text>
</comment>
<dbReference type="NCBIfam" id="TIGR03596">
    <property type="entry name" value="GTPase_YlqF"/>
    <property type="match status" value="1"/>
</dbReference>
<evidence type="ECO:0000313" key="5">
    <source>
        <dbReference type="EMBL" id="MEA9357338.1"/>
    </source>
</evidence>
<dbReference type="CDD" id="cd01856">
    <property type="entry name" value="YlqF"/>
    <property type="match status" value="1"/>
</dbReference>
<keyword evidence="6" id="KW-1185">Reference proteome</keyword>
<dbReference type="SUPFAM" id="SSF52540">
    <property type="entry name" value="P-loop containing nucleoside triphosphate hydrolases"/>
    <property type="match status" value="1"/>
</dbReference>
<dbReference type="PANTHER" id="PTHR45782">
    <property type="entry name" value="MITOCHONDRIAL RIBOSOME-ASSOCIATED GTPASE 1"/>
    <property type="match status" value="1"/>
</dbReference>
<sequence length="308" mass="34825">MKKNTPLKLTDDIELTPDVDYKAAGINWYPGHMARAIREIKEKLKTVDIVFEIRDARAPLASGNKNLESTLRQKSHFIILNKANLATPNMIIQWEAWFEKQGTPFMFIDCFDKGQMKKMMAMARTIVADKRRQSNPEVPNPKTQMRLMIIGLPNTGKSTIINMLAGRTAVKVADKPGQTQVQQLIKIDKDLDLLDTPGVMPPSLAKEEHGLWLSALNAIPDDVVGEELPAKFLVDHFRSLNSKEFKERYKLESLEIPTEEIIEKIAVLRGCLKQKGALDLERVYKLILGDFRKGELGKCCFGVPPKDE</sequence>
<accession>A0ABU5VY99</accession>
<dbReference type="InterPro" id="IPR006073">
    <property type="entry name" value="GTP-bd"/>
</dbReference>
<comment type="similarity">
    <text evidence="3">Belongs to the TRAFAC class YlqF/YawG GTPase family. MTG1 subfamily.</text>
</comment>
<organism evidence="5 6">
    <name type="scientific">Bacteriovorax antarcticus</name>
    <dbReference type="NCBI Taxonomy" id="3088717"/>
    <lineage>
        <taxon>Bacteria</taxon>
        <taxon>Pseudomonadati</taxon>
        <taxon>Bdellovibrionota</taxon>
        <taxon>Bacteriovoracia</taxon>
        <taxon>Bacteriovoracales</taxon>
        <taxon>Bacteriovoracaceae</taxon>
        <taxon>Bacteriovorax</taxon>
    </lineage>
</organism>
<dbReference type="PRINTS" id="PR00326">
    <property type="entry name" value="GTP1OBG"/>
</dbReference>
<dbReference type="InterPro" id="IPR016478">
    <property type="entry name" value="GTPase_MTG1"/>
</dbReference>
<evidence type="ECO:0000313" key="6">
    <source>
        <dbReference type="Proteomes" id="UP001302274"/>
    </source>
</evidence>
<evidence type="ECO:0000259" key="4">
    <source>
        <dbReference type="Pfam" id="PF01926"/>
    </source>
</evidence>
<gene>
    <name evidence="5" type="primary">ylqF</name>
    <name evidence="5" type="ORF">SHI21_14020</name>
</gene>
<dbReference type="Pfam" id="PF01926">
    <property type="entry name" value="MMR_HSR1"/>
    <property type="match status" value="1"/>
</dbReference>
<comment type="function">
    <text evidence="3">Required for a late step of 50S ribosomal subunit assembly. Has GTPase activity.</text>
</comment>
<protein>
    <recommendedName>
        <fullName evidence="3">Ribosome biogenesis GTPase A</fullName>
    </recommendedName>
</protein>
<proteinExistence type="inferred from homology"/>
<dbReference type="RefSeq" id="WP_323577308.1">
    <property type="nucleotide sequence ID" value="NZ_JAYGJQ010000002.1"/>
</dbReference>
<comment type="subcellular location">
    <subcellularLocation>
        <location evidence="3">Cytoplasm</location>
    </subcellularLocation>
</comment>
<keyword evidence="3" id="KW-0963">Cytoplasm</keyword>